<evidence type="ECO:0000313" key="2">
    <source>
        <dbReference type="Proteomes" id="UP000515679"/>
    </source>
</evidence>
<sequence>MDIVSLLEIYDRAFSQCKGTHQDKAKAASDAVLACFLQHAPEAESLHDEVSQNVTRYGKVLHFDVSTTNDVNYTAFTNEYNKDITIKIKPSVQPDEMNSIFIHELGEADYIARGLPDIIDHRDREIVRGRLIELFSHPHALSLTKIHQLDPIELAMRTSRATTWITHGYVKEYHYKWFIVLMLSWAIVSFPSLLPIREELDGYLEHKEFVDQIVSICNATNTMGTKHEVEIAMQEVIRILESLGMEGIEMKKNSG</sequence>
<proteinExistence type="predicted"/>
<protein>
    <submittedName>
        <fullName evidence="1">Uncharacterized protein</fullName>
    </submittedName>
</protein>
<accession>A0A7G5C0E7</accession>
<reference evidence="1 2" key="1">
    <citation type="submission" date="2019-07" db="EMBL/GenBank/DDBJ databases">
        <authorList>
            <person name="Kim J.K."/>
            <person name="Cheong H.-M."/>
            <person name="Choi Y."/>
            <person name="Hwang K.J."/>
            <person name="Lee S."/>
            <person name="Choi C."/>
        </authorList>
    </citation>
    <scope>NUCLEOTIDE SEQUENCE [LARGE SCALE GENOMIC DNA]</scope>
    <source>
        <strain evidence="1 2">KS 22</strain>
    </source>
</reference>
<dbReference type="AlphaFoldDB" id="A0A7G5C0E7"/>
<dbReference type="EMBL" id="CP041969">
    <property type="protein sequence ID" value="QMV42681.1"/>
    <property type="molecule type" value="Genomic_DNA"/>
</dbReference>
<gene>
    <name evidence="1" type="ORF">FPL14_16910</name>
</gene>
<name>A0A7G5C0E7_9BACL</name>
<dbReference type="KEGG" id="cchl:FPL14_16910"/>
<organism evidence="1 2">
    <name type="scientific">Cohnella cholangitidis</name>
    <dbReference type="NCBI Taxonomy" id="2598458"/>
    <lineage>
        <taxon>Bacteria</taxon>
        <taxon>Bacillati</taxon>
        <taxon>Bacillota</taxon>
        <taxon>Bacilli</taxon>
        <taxon>Bacillales</taxon>
        <taxon>Paenibacillaceae</taxon>
        <taxon>Cohnella</taxon>
    </lineage>
</organism>
<keyword evidence="2" id="KW-1185">Reference proteome</keyword>
<dbReference type="RefSeq" id="WP_182298910.1">
    <property type="nucleotide sequence ID" value="NZ_CP041969.1"/>
</dbReference>
<dbReference type="Proteomes" id="UP000515679">
    <property type="component" value="Chromosome"/>
</dbReference>
<evidence type="ECO:0000313" key="1">
    <source>
        <dbReference type="EMBL" id="QMV42681.1"/>
    </source>
</evidence>